<evidence type="ECO:0000313" key="2">
    <source>
        <dbReference type="Proteomes" id="UP000013827"/>
    </source>
</evidence>
<dbReference type="STRING" id="2903.R1BB37"/>
<evidence type="ECO:0008006" key="3">
    <source>
        <dbReference type="Google" id="ProtNLM"/>
    </source>
</evidence>
<dbReference type="PANTHER" id="PTHR14222:SF1">
    <property type="entry name" value="CONDENSIN-2 COMPLEX SUBUNIT D3"/>
    <property type="match status" value="1"/>
</dbReference>
<dbReference type="EnsemblProtists" id="EOD06472">
    <property type="protein sequence ID" value="EOD06472"/>
    <property type="gene ID" value="EMIHUDRAFT_258903"/>
</dbReference>
<dbReference type="PaxDb" id="2903-EOD06472"/>
<dbReference type="AlphaFoldDB" id="A0A0D3I5D7"/>
<reference evidence="1" key="2">
    <citation type="submission" date="2024-10" db="UniProtKB">
        <authorList>
            <consortium name="EnsemblProtists"/>
        </authorList>
    </citation>
    <scope>IDENTIFICATION</scope>
</reference>
<proteinExistence type="predicted"/>
<dbReference type="InterPro" id="IPR026971">
    <property type="entry name" value="CND1/NCAPD3"/>
</dbReference>
<evidence type="ECO:0000313" key="1">
    <source>
        <dbReference type="EnsemblProtists" id="EOD06472"/>
    </source>
</evidence>
<dbReference type="GO" id="GO:0010032">
    <property type="term" value="P:meiotic chromosome condensation"/>
    <property type="evidence" value="ECO:0007669"/>
    <property type="project" value="TreeGrafter"/>
</dbReference>
<dbReference type="GeneID" id="17252623"/>
<keyword evidence="2" id="KW-1185">Reference proteome</keyword>
<sequence>QAILLLTQLLLEDYVKWRPSLLRAFCRSLVDAEPTLRAAGRACLFDMLLPRSPHLALALDLSGAEQQRPRLQILRALLSSMGDEQRLQATPKPCHEVLLQEPSWSLLGTFLQATAKLCHEVLLQEPSWSLLGTFLQATAKLCHEASRVGQMELSAAAVHAVVSDSLRLLACKEAKATVEAIVPIVVELKRHLEAAHSPLLRDVSLF</sequence>
<dbReference type="RefSeq" id="XP_005758901.1">
    <property type="nucleotide sequence ID" value="XM_005758844.1"/>
</dbReference>
<dbReference type="GO" id="GO:0000779">
    <property type="term" value="C:condensed chromosome, centromeric region"/>
    <property type="evidence" value="ECO:0007669"/>
    <property type="project" value="TreeGrafter"/>
</dbReference>
<dbReference type="KEGG" id="ehx:EMIHUDRAFT_258903"/>
<reference evidence="2" key="1">
    <citation type="journal article" date="2013" name="Nature">
        <title>Pan genome of the phytoplankton Emiliania underpins its global distribution.</title>
        <authorList>
            <person name="Read B.A."/>
            <person name="Kegel J."/>
            <person name="Klute M.J."/>
            <person name="Kuo A."/>
            <person name="Lefebvre S.C."/>
            <person name="Maumus F."/>
            <person name="Mayer C."/>
            <person name="Miller J."/>
            <person name="Monier A."/>
            <person name="Salamov A."/>
            <person name="Young J."/>
            <person name="Aguilar M."/>
            <person name="Claverie J.M."/>
            <person name="Frickenhaus S."/>
            <person name="Gonzalez K."/>
            <person name="Herman E.K."/>
            <person name="Lin Y.C."/>
            <person name="Napier J."/>
            <person name="Ogata H."/>
            <person name="Sarno A.F."/>
            <person name="Shmutz J."/>
            <person name="Schroeder D."/>
            <person name="de Vargas C."/>
            <person name="Verret F."/>
            <person name="von Dassow P."/>
            <person name="Valentin K."/>
            <person name="Van de Peer Y."/>
            <person name="Wheeler G."/>
            <person name="Dacks J.B."/>
            <person name="Delwiche C.F."/>
            <person name="Dyhrman S.T."/>
            <person name="Glockner G."/>
            <person name="John U."/>
            <person name="Richards T."/>
            <person name="Worden A.Z."/>
            <person name="Zhang X."/>
            <person name="Grigoriev I.V."/>
            <person name="Allen A.E."/>
            <person name="Bidle K."/>
            <person name="Borodovsky M."/>
            <person name="Bowler C."/>
            <person name="Brownlee C."/>
            <person name="Cock J.M."/>
            <person name="Elias M."/>
            <person name="Gladyshev V.N."/>
            <person name="Groth M."/>
            <person name="Guda C."/>
            <person name="Hadaegh A."/>
            <person name="Iglesias-Rodriguez M.D."/>
            <person name="Jenkins J."/>
            <person name="Jones B.M."/>
            <person name="Lawson T."/>
            <person name="Leese F."/>
            <person name="Lindquist E."/>
            <person name="Lobanov A."/>
            <person name="Lomsadze A."/>
            <person name="Malik S.B."/>
            <person name="Marsh M.E."/>
            <person name="Mackinder L."/>
            <person name="Mock T."/>
            <person name="Mueller-Roeber B."/>
            <person name="Pagarete A."/>
            <person name="Parker M."/>
            <person name="Probert I."/>
            <person name="Quesneville H."/>
            <person name="Raines C."/>
            <person name="Rensing S.A."/>
            <person name="Riano-Pachon D.M."/>
            <person name="Richier S."/>
            <person name="Rokitta S."/>
            <person name="Shiraiwa Y."/>
            <person name="Soanes D.M."/>
            <person name="van der Giezen M."/>
            <person name="Wahlund T.M."/>
            <person name="Williams B."/>
            <person name="Wilson W."/>
            <person name="Wolfe G."/>
            <person name="Wurch L.L."/>
        </authorList>
    </citation>
    <scope>NUCLEOTIDE SEQUENCE</scope>
</reference>
<dbReference type="HOGENOM" id="CLU_1334958_0_0_1"/>
<dbReference type="Proteomes" id="UP000013827">
    <property type="component" value="Unassembled WGS sequence"/>
</dbReference>
<dbReference type="GO" id="GO:0042393">
    <property type="term" value="F:histone binding"/>
    <property type="evidence" value="ECO:0007669"/>
    <property type="project" value="TreeGrafter"/>
</dbReference>
<organism evidence="1 2">
    <name type="scientific">Emiliania huxleyi (strain CCMP1516)</name>
    <dbReference type="NCBI Taxonomy" id="280463"/>
    <lineage>
        <taxon>Eukaryota</taxon>
        <taxon>Haptista</taxon>
        <taxon>Haptophyta</taxon>
        <taxon>Prymnesiophyceae</taxon>
        <taxon>Isochrysidales</taxon>
        <taxon>Noelaerhabdaceae</taxon>
        <taxon>Emiliania</taxon>
    </lineage>
</organism>
<dbReference type="GO" id="GO:0000796">
    <property type="term" value="C:condensin complex"/>
    <property type="evidence" value="ECO:0007669"/>
    <property type="project" value="TreeGrafter"/>
</dbReference>
<accession>A0A0D3I5D7</accession>
<name>A0A0D3I5D7_EMIH1</name>
<dbReference type="eggNOG" id="KOG0413">
    <property type="taxonomic scope" value="Eukaryota"/>
</dbReference>
<dbReference type="GO" id="GO:0007076">
    <property type="term" value="P:mitotic chromosome condensation"/>
    <property type="evidence" value="ECO:0007669"/>
    <property type="project" value="InterPro"/>
</dbReference>
<dbReference type="PANTHER" id="PTHR14222">
    <property type="entry name" value="CONDENSIN"/>
    <property type="match status" value="1"/>
</dbReference>
<protein>
    <recommendedName>
        <fullName evidence="3">HEAT repeat-containing protein 1</fullName>
    </recommendedName>
</protein>